<dbReference type="Proteomes" id="UP000748752">
    <property type="component" value="Unassembled WGS sequence"/>
</dbReference>
<comment type="caution">
    <text evidence="3">The sequence shown here is derived from an EMBL/GenBank/DDBJ whole genome shotgun (WGS) entry which is preliminary data.</text>
</comment>
<accession>A0ABS1CFA6</accession>
<feature type="compositionally biased region" description="Basic and acidic residues" evidence="1">
    <location>
        <begin position="93"/>
        <end position="106"/>
    </location>
</feature>
<organism evidence="3 4">
    <name type="scientific">Thiohalocapsa halophila</name>
    <dbReference type="NCBI Taxonomy" id="69359"/>
    <lineage>
        <taxon>Bacteria</taxon>
        <taxon>Pseudomonadati</taxon>
        <taxon>Pseudomonadota</taxon>
        <taxon>Gammaproteobacteria</taxon>
        <taxon>Chromatiales</taxon>
        <taxon>Chromatiaceae</taxon>
        <taxon>Thiohalocapsa</taxon>
    </lineage>
</organism>
<dbReference type="Pfam" id="PF13328">
    <property type="entry name" value="HD_4"/>
    <property type="match status" value="1"/>
</dbReference>
<dbReference type="SMART" id="SM00471">
    <property type="entry name" value="HDc"/>
    <property type="match status" value="1"/>
</dbReference>
<dbReference type="Gene3D" id="1.10.3210.10">
    <property type="entry name" value="Hypothetical protein af1432"/>
    <property type="match status" value="1"/>
</dbReference>
<dbReference type="PANTHER" id="PTHR46246:SF1">
    <property type="entry name" value="GUANOSINE-3',5'-BIS(DIPHOSPHATE) 3'-PYROPHOSPHOHYDROLASE MESH1"/>
    <property type="match status" value="1"/>
</dbReference>
<name>A0ABS1CFA6_9GAMM</name>
<feature type="region of interest" description="Disordered" evidence="1">
    <location>
        <begin position="1"/>
        <end position="20"/>
    </location>
</feature>
<evidence type="ECO:0000313" key="4">
    <source>
        <dbReference type="Proteomes" id="UP000748752"/>
    </source>
</evidence>
<protein>
    <submittedName>
        <fullName evidence="3">Guanosine-3',5'-bis(Diphosphate) 3'-pyrophosphohydrolase</fullName>
    </submittedName>
</protein>
<dbReference type="SUPFAM" id="SSF109604">
    <property type="entry name" value="HD-domain/PDEase-like"/>
    <property type="match status" value="1"/>
</dbReference>
<keyword evidence="4" id="KW-1185">Reference proteome</keyword>
<reference evidence="3 4" key="1">
    <citation type="journal article" date="2020" name="Microorganisms">
        <title>Osmotic Adaptation and Compatible Solute Biosynthesis of Phototrophic Bacteria as Revealed from Genome Analyses.</title>
        <authorList>
            <person name="Imhoff J.F."/>
            <person name="Rahn T."/>
            <person name="Kunzel S."/>
            <person name="Keller A."/>
            <person name="Neulinger S.C."/>
        </authorList>
    </citation>
    <scope>NUCLEOTIDE SEQUENCE [LARGE SCALE GENOMIC DNA]</scope>
    <source>
        <strain evidence="3 4">DSM 6210</strain>
    </source>
</reference>
<evidence type="ECO:0000313" key="3">
    <source>
        <dbReference type="EMBL" id="MBK1630189.1"/>
    </source>
</evidence>
<proteinExistence type="predicted"/>
<gene>
    <name evidence="3" type="ORF">CKO31_05410</name>
</gene>
<feature type="region of interest" description="Disordered" evidence="1">
    <location>
        <begin position="89"/>
        <end position="109"/>
    </location>
</feature>
<dbReference type="CDD" id="cd00077">
    <property type="entry name" value="HDc"/>
    <property type="match status" value="1"/>
</dbReference>
<evidence type="ECO:0000259" key="2">
    <source>
        <dbReference type="SMART" id="SM00471"/>
    </source>
</evidence>
<dbReference type="InterPro" id="IPR052194">
    <property type="entry name" value="MESH1"/>
</dbReference>
<dbReference type="InterPro" id="IPR003607">
    <property type="entry name" value="HD/PDEase_dom"/>
</dbReference>
<sequence length="454" mass="50510">MTDLVSRARSFATKAHQRIDQRRKYTHQPYQEHLKAVAGLVAEVSDDPEMLAAAWLHDTVEDTPATFGDVEREFGPAVRELVAELTDVSRPGDGNRDVRKAIDRQHTARASPRAKTVKLADLIDNCRDICAHDPRFARVYLTEAAALLEVLDEGDAGLYRRAQKAVADCARRLGLPEPPQSTPDDDNWRPPAGLNLSQRRGLGLFTTAFTAREIALPLRSFDAERPVAALLAQAQAARLEVAGVRRDGVCIGYLRTDCKPDCDPPDALRALVPAQVLRGDSALSEVVRVLTRYDFCFVTAMGDVAGVITRGDMQSPIVRMWLFGIITLIELELGERIRARWPDGSWTRLLSEGRLKKAETLLVERRRRGQHVDLADCLQLSDKAQIAMEDEQERAAFGLPTKGAAKRVMRDLESLRNNLAHAQDIVSHDWPQIARLAERVEELMSRQGVGGLGW</sequence>
<feature type="domain" description="HD/PDEase" evidence="2">
    <location>
        <begin position="26"/>
        <end position="135"/>
    </location>
</feature>
<dbReference type="RefSeq" id="WP_200234789.1">
    <property type="nucleotide sequence ID" value="NZ_NRRV01000009.1"/>
</dbReference>
<evidence type="ECO:0000256" key="1">
    <source>
        <dbReference type="SAM" id="MobiDB-lite"/>
    </source>
</evidence>
<dbReference type="PANTHER" id="PTHR46246">
    <property type="entry name" value="GUANOSINE-3',5'-BIS(DIPHOSPHATE) 3'-PYROPHOSPHOHYDROLASE MESH1"/>
    <property type="match status" value="1"/>
</dbReference>
<dbReference type="EMBL" id="NRRV01000009">
    <property type="protein sequence ID" value="MBK1630189.1"/>
    <property type="molecule type" value="Genomic_DNA"/>
</dbReference>